<dbReference type="InterPro" id="IPR004647">
    <property type="entry name" value="Fe-S_hydro-lyase_TtdB-typ_cat"/>
</dbReference>
<evidence type="ECO:0000313" key="9">
    <source>
        <dbReference type="Proteomes" id="UP000324707"/>
    </source>
</evidence>
<dbReference type="EMBL" id="SAXX01000011">
    <property type="protein sequence ID" value="TXJ33540.1"/>
    <property type="molecule type" value="Genomic_DNA"/>
</dbReference>
<comment type="similarity">
    <text evidence="1">Belongs to the class-I fumarase family.</text>
</comment>
<sequence>MVEVKNGKKILITPISEEDLKDIKIGDIVYLTGSLTTCRDVAHRRLVEGHRELPVDVRNNAIFHAGPIIRPLENDKFEMVSVGPTTSMRMEKFEKEFVEQTGVKVIIGKGGMGPNTEYACKNYKAIHCVFPAGNAVVAATEVEEIVKAEWRDLGMPETLWNCRVKEFGPLIVSIDSHGNNLFEKNKIIFNERKDKALEDIYKEVSFIK</sequence>
<evidence type="ECO:0000256" key="4">
    <source>
        <dbReference type="ARBA" id="ARBA00039027"/>
    </source>
</evidence>
<dbReference type="InterPro" id="IPR036660">
    <property type="entry name" value="Fe-S_hydroAse_TtdB_cat_sf"/>
</dbReference>
<proteinExistence type="inferred from homology"/>
<comment type="caution">
    <text evidence="8">The sequence shown here is derived from an EMBL/GenBank/DDBJ whole genome shotgun (WGS) entry which is preliminary data.</text>
</comment>
<dbReference type="PANTHER" id="PTHR43351">
    <property type="entry name" value="L(+)-TARTRATE DEHYDRATASE SUBUNIT BETA"/>
    <property type="match status" value="1"/>
</dbReference>
<evidence type="ECO:0000313" key="8">
    <source>
        <dbReference type="EMBL" id="TXJ33540.1"/>
    </source>
</evidence>
<dbReference type="Proteomes" id="UP000324707">
    <property type="component" value="Unassembled WGS sequence"/>
</dbReference>
<accession>A0A5C8EC14</accession>
<keyword evidence="3 8" id="KW-0456">Lyase</keyword>
<reference evidence="8 9" key="1">
    <citation type="journal article" date="1992" name="Lakartidningen">
        <title>[Penicillin V and not amoxicillin is the first choice preparation in acute otitis].</title>
        <authorList>
            <person name="Kamme C."/>
            <person name="Lundgren K."/>
            <person name="Prellner K."/>
        </authorList>
    </citation>
    <scope>NUCLEOTIDE SEQUENCE [LARGE SCALE GENOMIC DNA]</scope>
    <source>
        <strain evidence="8 9">PC5538III-lc</strain>
    </source>
</reference>
<dbReference type="NCBIfam" id="NF006082">
    <property type="entry name" value="PRK08228.1"/>
    <property type="match status" value="1"/>
</dbReference>
<dbReference type="EC" id="4.2.1.32" evidence="4"/>
<evidence type="ECO:0000256" key="2">
    <source>
        <dbReference type="ARBA" id="ARBA00011103"/>
    </source>
</evidence>
<evidence type="ECO:0000256" key="5">
    <source>
        <dbReference type="ARBA" id="ARBA00039250"/>
    </source>
</evidence>
<protein>
    <recommendedName>
        <fullName evidence="5">L(+)-tartrate dehydratase subunit beta</fullName>
        <ecNumber evidence="4">4.2.1.32</ecNumber>
    </recommendedName>
</protein>
<dbReference type="GO" id="GO:0008730">
    <property type="term" value="F:L(+)-tartrate dehydratase activity"/>
    <property type="evidence" value="ECO:0007669"/>
    <property type="project" value="UniProtKB-EC"/>
</dbReference>
<comment type="catalytic activity">
    <reaction evidence="6">
        <text>(2R,3R)-tartrate = oxaloacetate + H2O</text>
        <dbReference type="Rhea" id="RHEA:15413"/>
        <dbReference type="ChEBI" id="CHEBI:15377"/>
        <dbReference type="ChEBI" id="CHEBI:16452"/>
        <dbReference type="ChEBI" id="CHEBI:30924"/>
        <dbReference type="EC" id="4.2.1.32"/>
    </reaction>
</comment>
<evidence type="ECO:0000256" key="6">
    <source>
        <dbReference type="ARBA" id="ARBA00049253"/>
    </source>
</evidence>
<organism evidence="8 9">
    <name type="scientific">Brachyspira aalborgi</name>
    <dbReference type="NCBI Taxonomy" id="29522"/>
    <lineage>
        <taxon>Bacteria</taxon>
        <taxon>Pseudomonadati</taxon>
        <taxon>Spirochaetota</taxon>
        <taxon>Spirochaetia</taxon>
        <taxon>Brachyspirales</taxon>
        <taxon>Brachyspiraceae</taxon>
        <taxon>Brachyspira</taxon>
    </lineage>
</organism>
<evidence type="ECO:0000256" key="1">
    <source>
        <dbReference type="ARBA" id="ARBA00008876"/>
    </source>
</evidence>
<dbReference type="AlphaFoldDB" id="A0A5C8EC14"/>
<dbReference type="RefSeq" id="WP_147736265.1">
    <property type="nucleotide sequence ID" value="NZ_SAXX01000011.1"/>
</dbReference>
<dbReference type="Gene3D" id="3.20.130.10">
    <property type="entry name" value="Fe-S hydro-lyase, tartrate dehydratase beta-type, catalytic domain"/>
    <property type="match status" value="1"/>
</dbReference>
<evidence type="ECO:0000259" key="7">
    <source>
        <dbReference type="Pfam" id="PF05683"/>
    </source>
</evidence>
<name>A0A5C8EC14_9SPIR</name>
<dbReference type="Pfam" id="PF05683">
    <property type="entry name" value="Fumerase_C"/>
    <property type="match status" value="1"/>
</dbReference>
<feature type="domain" description="Fe-S hydro-lyase tartrate dehydratase beta-type catalytic" evidence="7">
    <location>
        <begin position="9"/>
        <end position="184"/>
    </location>
</feature>
<dbReference type="PANTHER" id="PTHR43351:SF3">
    <property type="entry name" value="L(+)-TARTRATE DEHYDRATASE SUBUNIT BETA"/>
    <property type="match status" value="1"/>
</dbReference>
<dbReference type="SUPFAM" id="SSF117457">
    <property type="entry name" value="FumA C-terminal domain-like"/>
    <property type="match status" value="1"/>
</dbReference>
<dbReference type="NCBIfam" id="TIGR00723">
    <property type="entry name" value="ttdB_fumA_fumB"/>
    <property type="match status" value="1"/>
</dbReference>
<gene>
    <name evidence="8" type="ORF">EPJ69_03955</name>
</gene>
<comment type="subunit">
    <text evidence="2">Heterotetramer of two alpha and two beta subunits.</text>
</comment>
<evidence type="ECO:0000256" key="3">
    <source>
        <dbReference type="ARBA" id="ARBA00023239"/>
    </source>
</evidence>